<gene>
    <name evidence="1" type="ORF">ATANTOWER_012818</name>
</gene>
<name>A0ABU7AJH2_9TELE</name>
<dbReference type="EMBL" id="JAHUTI010019941">
    <property type="protein sequence ID" value="MED6238212.1"/>
    <property type="molecule type" value="Genomic_DNA"/>
</dbReference>
<reference evidence="1 2" key="1">
    <citation type="submission" date="2021-07" db="EMBL/GenBank/DDBJ databases">
        <authorList>
            <person name="Palmer J.M."/>
        </authorList>
    </citation>
    <scope>NUCLEOTIDE SEQUENCE [LARGE SCALE GENOMIC DNA]</scope>
    <source>
        <strain evidence="1 2">AT_MEX2019</strain>
        <tissue evidence="1">Muscle</tissue>
    </source>
</reference>
<evidence type="ECO:0000313" key="1">
    <source>
        <dbReference type="EMBL" id="MED6238212.1"/>
    </source>
</evidence>
<protein>
    <submittedName>
        <fullName evidence="1">Uncharacterized protein</fullName>
    </submittedName>
</protein>
<organism evidence="1 2">
    <name type="scientific">Ataeniobius toweri</name>
    <dbReference type="NCBI Taxonomy" id="208326"/>
    <lineage>
        <taxon>Eukaryota</taxon>
        <taxon>Metazoa</taxon>
        <taxon>Chordata</taxon>
        <taxon>Craniata</taxon>
        <taxon>Vertebrata</taxon>
        <taxon>Euteleostomi</taxon>
        <taxon>Actinopterygii</taxon>
        <taxon>Neopterygii</taxon>
        <taxon>Teleostei</taxon>
        <taxon>Neoteleostei</taxon>
        <taxon>Acanthomorphata</taxon>
        <taxon>Ovalentaria</taxon>
        <taxon>Atherinomorphae</taxon>
        <taxon>Cyprinodontiformes</taxon>
        <taxon>Goodeidae</taxon>
        <taxon>Ataeniobius</taxon>
    </lineage>
</organism>
<accession>A0ABU7AJH2</accession>
<comment type="caution">
    <text evidence="1">The sequence shown here is derived from an EMBL/GenBank/DDBJ whole genome shotgun (WGS) entry which is preliminary data.</text>
</comment>
<evidence type="ECO:0000313" key="2">
    <source>
        <dbReference type="Proteomes" id="UP001345963"/>
    </source>
</evidence>
<sequence>MTVGPSQYQTQADDGASKLFRWIRQQEEQARVMHGYKIEILPFGTFGGSKLAPEPGHNFTSSTSSRKVACPPPRTPASLACLIDGTDARRHALSLCGSAEFFVSARASSCSTSGLCVSCCFLLRLAQAAFLADHPHLYLRIRVPPLISCLRI</sequence>
<proteinExistence type="predicted"/>
<keyword evidence="2" id="KW-1185">Reference proteome</keyword>
<dbReference type="Proteomes" id="UP001345963">
    <property type="component" value="Unassembled WGS sequence"/>
</dbReference>